<gene>
    <name evidence="1" type="ORF">FBUS_05456</name>
</gene>
<protein>
    <submittedName>
        <fullName evidence="1">Uncharacterized protein</fullName>
    </submittedName>
</protein>
<sequence length="600" mass="67845">MDASVSSDSLKEFLNMLPLDQRQSTAVILFRIRKSLHDVIPTQGPVISYRRSYLELCSIFTRLPLAVRKNLKAILINILEQNIDSPPFLLTLCSTCLCLLELVAIRNVDRIDLEANDVHETVLQLNRLIIPKLTEKVLGLRTNMPRLEAWSLGMIVFTYKACIECLSSQLTPFDKVGEEESFKLNYDRSVITHTAMPVVLSQFLQSQSKHRPYPKPPAPYKLFEFLFSCSVSTNYDLMSQAQGATTFDPNVSPLELSEPPLPRKRTRVIPPKENKLVTIFISDLPKEELETELVTASTKRILLLLHQLVDLPPETVKNSPDSTPPWVGALRCTPHILTKFLHKQKKANSSGKKSDSRGQLYEEAHSLLLQLWYRASEQRLLFGLPQSYLWLTELLHPDFEHEFRKFSQLPSLGNSIAIPESIYGICTDSGNSKRSNRLEDMMCACLIAIGRPYSALGADESEVHAELSRVIKMPLEAILVRMASCRTVRTDLPAGTINVKPTNEPPVRPVLGPRIREVLNNYLLLPMIKTMDPWALKQSIIGIRPTTASLLLKQLISEIQMTDDHWDGALMMARLKETKKPIAVGGLHVAEKLSVKRRHR</sequence>
<dbReference type="OrthoDB" id="6258883at2759"/>
<evidence type="ECO:0000313" key="1">
    <source>
        <dbReference type="EMBL" id="KAA0190395.1"/>
    </source>
</evidence>
<dbReference type="EMBL" id="LUCM01007123">
    <property type="protein sequence ID" value="KAA0190395.1"/>
    <property type="molecule type" value="Genomic_DNA"/>
</dbReference>
<organism evidence="1 2">
    <name type="scientific">Fasciolopsis buskii</name>
    <dbReference type="NCBI Taxonomy" id="27845"/>
    <lineage>
        <taxon>Eukaryota</taxon>
        <taxon>Metazoa</taxon>
        <taxon>Spiralia</taxon>
        <taxon>Lophotrochozoa</taxon>
        <taxon>Platyhelminthes</taxon>
        <taxon>Trematoda</taxon>
        <taxon>Digenea</taxon>
        <taxon>Plagiorchiida</taxon>
        <taxon>Echinostomata</taxon>
        <taxon>Echinostomatoidea</taxon>
        <taxon>Fasciolidae</taxon>
        <taxon>Fasciolopsis</taxon>
    </lineage>
</organism>
<name>A0A8E0RTF1_9TREM</name>
<keyword evidence="2" id="KW-1185">Reference proteome</keyword>
<evidence type="ECO:0000313" key="2">
    <source>
        <dbReference type="Proteomes" id="UP000728185"/>
    </source>
</evidence>
<accession>A0A8E0RTF1</accession>
<dbReference type="AlphaFoldDB" id="A0A8E0RTF1"/>
<proteinExistence type="predicted"/>
<comment type="caution">
    <text evidence="1">The sequence shown here is derived from an EMBL/GenBank/DDBJ whole genome shotgun (WGS) entry which is preliminary data.</text>
</comment>
<dbReference type="Proteomes" id="UP000728185">
    <property type="component" value="Unassembled WGS sequence"/>
</dbReference>
<reference evidence="1" key="1">
    <citation type="submission" date="2019-05" db="EMBL/GenBank/DDBJ databases">
        <title>Annotation for the trematode Fasciolopsis buski.</title>
        <authorList>
            <person name="Choi Y.-J."/>
        </authorList>
    </citation>
    <scope>NUCLEOTIDE SEQUENCE</scope>
    <source>
        <strain evidence="1">HT</strain>
        <tissue evidence="1">Whole worm</tissue>
    </source>
</reference>